<feature type="compositionally biased region" description="Low complexity" evidence="5">
    <location>
        <begin position="49"/>
        <end position="60"/>
    </location>
</feature>
<comment type="caution">
    <text evidence="7">The sequence shown here is derived from an EMBL/GenBank/DDBJ whole genome shotgun (WGS) entry which is preliminary data.</text>
</comment>
<dbReference type="SMART" id="SM00355">
    <property type="entry name" value="ZnF_C2H2"/>
    <property type="match status" value="3"/>
</dbReference>
<dbReference type="PROSITE" id="PS50157">
    <property type="entry name" value="ZINC_FINGER_C2H2_2"/>
    <property type="match status" value="1"/>
</dbReference>
<dbReference type="InterPro" id="IPR013087">
    <property type="entry name" value="Znf_C2H2_type"/>
</dbReference>
<dbReference type="Pfam" id="PF00096">
    <property type="entry name" value="zf-C2H2"/>
    <property type="match status" value="1"/>
</dbReference>
<reference evidence="7" key="1">
    <citation type="journal article" date="2020" name="Fungal Divers.">
        <title>Resolving the Mortierellaceae phylogeny through synthesis of multi-gene phylogenetics and phylogenomics.</title>
        <authorList>
            <person name="Vandepol N."/>
            <person name="Liber J."/>
            <person name="Desiro A."/>
            <person name="Na H."/>
            <person name="Kennedy M."/>
            <person name="Barry K."/>
            <person name="Grigoriev I.V."/>
            <person name="Miller A.N."/>
            <person name="O'Donnell K."/>
            <person name="Stajich J.E."/>
            <person name="Bonito G."/>
        </authorList>
    </citation>
    <scope>NUCLEOTIDE SEQUENCE</scope>
    <source>
        <strain evidence="7">REB-010B</strain>
    </source>
</reference>
<evidence type="ECO:0000256" key="2">
    <source>
        <dbReference type="ARBA" id="ARBA00022771"/>
    </source>
</evidence>
<dbReference type="Proteomes" id="UP000738325">
    <property type="component" value="Unassembled WGS sequence"/>
</dbReference>
<feature type="region of interest" description="Disordered" evidence="5">
    <location>
        <begin position="22"/>
        <end position="60"/>
    </location>
</feature>
<dbReference type="GO" id="GO:0000978">
    <property type="term" value="F:RNA polymerase II cis-regulatory region sequence-specific DNA binding"/>
    <property type="evidence" value="ECO:0007669"/>
    <property type="project" value="TreeGrafter"/>
</dbReference>
<dbReference type="GO" id="GO:0000981">
    <property type="term" value="F:DNA-binding transcription factor activity, RNA polymerase II-specific"/>
    <property type="evidence" value="ECO:0007669"/>
    <property type="project" value="TreeGrafter"/>
</dbReference>
<accession>A0A9P6RRZ1</accession>
<evidence type="ECO:0000256" key="3">
    <source>
        <dbReference type="ARBA" id="ARBA00022833"/>
    </source>
</evidence>
<sequence>MNPTTTHFVDFGHNPFVVVDSTSTSDSNAKSSTPSTTTTTTTIFGLPQNNNNIKNNNNNNNNAGGANFYWDFTADEPSPFSSQDLTPELSPSLTEFSPALNSSSSPYGFDGLDLEEFNRSPSAGWESPFEDSPGADLFPGESFDFDFAFHTDLSAMADFQLFPDESASLKKMLMAPTPDETNSILDIKNSPIEPILDHTIKLSPFEPQLEYNACTSVSPADLGNYPDIFSTAKILGHDVLPPNTRVAPRKPVQSPTKPGFQPNKRRRRRRITSEESSRVVAEDDPDARARYQCDQCLKTFSRPFNLRSHRAIHLGVKPYPCTHVNERGATCHWAFARRHDLDRHIKSRHERCNTFTCKTCGTECARTDALKKHLARCAPAKDDSAAAWVEQDIEQVSHL</sequence>
<dbReference type="SUPFAM" id="SSF57667">
    <property type="entry name" value="beta-beta-alpha zinc fingers"/>
    <property type="match status" value="1"/>
</dbReference>
<dbReference type="AlphaFoldDB" id="A0A9P6RRZ1"/>
<proteinExistence type="predicted"/>
<gene>
    <name evidence="7" type="ORF">BGZ99_000938</name>
</gene>
<dbReference type="Gene3D" id="3.30.160.60">
    <property type="entry name" value="Classic Zinc Finger"/>
    <property type="match status" value="2"/>
</dbReference>
<dbReference type="GO" id="GO:0008270">
    <property type="term" value="F:zinc ion binding"/>
    <property type="evidence" value="ECO:0007669"/>
    <property type="project" value="UniProtKB-KW"/>
</dbReference>
<keyword evidence="1" id="KW-0479">Metal-binding</keyword>
<keyword evidence="8" id="KW-1185">Reference proteome</keyword>
<dbReference type="OrthoDB" id="4748970at2759"/>
<evidence type="ECO:0000256" key="5">
    <source>
        <dbReference type="SAM" id="MobiDB-lite"/>
    </source>
</evidence>
<dbReference type="InterPro" id="IPR036236">
    <property type="entry name" value="Znf_C2H2_sf"/>
</dbReference>
<feature type="compositionally biased region" description="Basic and acidic residues" evidence="5">
    <location>
        <begin position="271"/>
        <end position="284"/>
    </location>
</feature>
<organism evidence="7 8">
    <name type="scientific">Dissophora globulifera</name>
    <dbReference type="NCBI Taxonomy" id="979702"/>
    <lineage>
        <taxon>Eukaryota</taxon>
        <taxon>Fungi</taxon>
        <taxon>Fungi incertae sedis</taxon>
        <taxon>Mucoromycota</taxon>
        <taxon>Mortierellomycotina</taxon>
        <taxon>Mortierellomycetes</taxon>
        <taxon>Mortierellales</taxon>
        <taxon>Mortierellaceae</taxon>
        <taxon>Dissophora</taxon>
    </lineage>
</organism>
<name>A0A9P6RRZ1_9FUNG</name>
<keyword evidence="3" id="KW-0862">Zinc</keyword>
<evidence type="ECO:0000256" key="1">
    <source>
        <dbReference type="ARBA" id="ARBA00022723"/>
    </source>
</evidence>
<evidence type="ECO:0000313" key="8">
    <source>
        <dbReference type="Proteomes" id="UP000738325"/>
    </source>
</evidence>
<evidence type="ECO:0000256" key="4">
    <source>
        <dbReference type="PROSITE-ProRule" id="PRU00042"/>
    </source>
</evidence>
<dbReference type="PROSITE" id="PS00028">
    <property type="entry name" value="ZINC_FINGER_C2H2_1"/>
    <property type="match status" value="1"/>
</dbReference>
<feature type="compositionally biased region" description="Low complexity" evidence="5">
    <location>
        <begin position="22"/>
        <end position="42"/>
    </location>
</feature>
<feature type="domain" description="C2H2-type" evidence="6">
    <location>
        <begin position="291"/>
        <end position="318"/>
    </location>
</feature>
<feature type="region of interest" description="Disordered" evidence="5">
    <location>
        <begin position="243"/>
        <end position="284"/>
    </location>
</feature>
<keyword evidence="2 4" id="KW-0863">Zinc-finger</keyword>
<evidence type="ECO:0000313" key="7">
    <source>
        <dbReference type="EMBL" id="KAG0325223.1"/>
    </source>
</evidence>
<protein>
    <recommendedName>
        <fullName evidence="6">C2H2-type domain-containing protein</fullName>
    </recommendedName>
</protein>
<dbReference type="EMBL" id="JAAAIP010000121">
    <property type="protein sequence ID" value="KAG0325223.1"/>
    <property type="molecule type" value="Genomic_DNA"/>
</dbReference>
<evidence type="ECO:0000259" key="6">
    <source>
        <dbReference type="PROSITE" id="PS50157"/>
    </source>
</evidence>
<dbReference type="PANTHER" id="PTHR23235:SF120">
    <property type="entry name" value="KRUPPEL-LIKE FACTOR 15"/>
    <property type="match status" value="1"/>
</dbReference>
<dbReference type="PANTHER" id="PTHR23235">
    <property type="entry name" value="KRUEPPEL-LIKE TRANSCRIPTION FACTOR"/>
    <property type="match status" value="1"/>
</dbReference>